<dbReference type="EMBL" id="AVOT02010196">
    <property type="protein sequence ID" value="MBW0489656.1"/>
    <property type="molecule type" value="Genomic_DNA"/>
</dbReference>
<organism evidence="2 3">
    <name type="scientific">Austropuccinia psidii MF-1</name>
    <dbReference type="NCBI Taxonomy" id="1389203"/>
    <lineage>
        <taxon>Eukaryota</taxon>
        <taxon>Fungi</taxon>
        <taxon>Dikarya</taxon>
        <taxon>Basidiomycota</taxon>
        <taxon>Pucciniomycotina</taxon>
        <taxon>Pucciniomycetes</taxon>
        <taxon>Pucciniales</taxon>
        <taxon>Sphaerophragmiaceae</taxon>
        <taxon>Austropuccinia</taxon>
    </lineage>
</organism>
<keyword evidence="3" id="KW-1185">Reference proteome</keyword>
<proteinExistence type="predicted"/>
<dbReference type="AlphaFoldDB" id="A0A9Q3H387"/>
<dbReference type="Proteomes" id="UP000765509">
    <property type="component" value="Unassembled WGS sequence"/>
</dbReference>
<accession>A0A9Q3H387</accession>
<reference evidence="2" key="1">
    <citation type="submission" date="2021-03" db="EMBL/GenBank/DDBJ databases">
        <title>Draft genome sequence of rust myrtle Austropuccinia psidii MF-1, a brazilian biotype.</title>
        <authorList>
            <person name="Quecine M.C."/>
            <person name="Pachon D.M.R."/>
            <person name="Bonatelli M.L."/>
            <person name="Correr F.H."/>
            <person name="Franceschini L.M."/>
            <person name="Leite T.F."/>
            <person name="Margarido G.R.A."/>
            <person name="Almeida C.A."/>
            <person name="Ferrarezi J.A."/>
            <person name="Labate C.A."/>
        </authorList>
    </citation>
    <scope>NUCLEOTIDE SEQUENCE</scope>
    <source>
        <strain evidence="2">MF-1</strain>
    </source>
</reference>
<gene>
    <name evidence="2" type="ORF">O181_029371</name>
</gene>
<protein>
    <submittedName>
        <fullName evidence="2">Uncharacterized protein</fullName>
    </submittedName>
</protein>
<dbReference type="OrthoDB" id="1431520at2759"/>
<evidence type="ECO:0000256" key="1">
    <source>
        <dbReference type="SAM" id="MobiDB-lite"/>
    </source>
</evidence>
<feature type="region of interest" description="Disordered" evidence="1">
    <location>
        <begin position="49"/>
        <end position="71"/>
    </location>
</feature>
<comment type="caution">
    <text evidence="2">The sequence shown here is derived from an EMBL/GenBank/DDBJ whole genome shotgun (WGS) entry which is preliminary data.</text>
</comment>
<name>A0A9Q3H387_9BASI</name>
<evidence type="ECO:0000313" key="2">
    <source>
        <dbReference type="EMBL" id="MBW0489656.1"/>
    </source>
</evidence>
<evidence type="ECO:0000313" key="3">
    <source>
        <dbReference type="Proteomes" id="UP000765509"/>
    </source>
</evidence>
<sequence length="151" mass="17794">MQEDLKKMKELTKTLKKQKLVVDKELPREKKVSKQFMEQLDELSRIPKPQKIAYSNTQEGNSRLIPKENLPPASSKYVPYVPAQNAPKPFFRCYDFSEEGNSTGRCNELIEYQNKKWAIRQGFNYLYPNWARAPTDVKLSPKKFVMEFQKE</sequence>